<protein>
    <submittedName>
        <fullName evidence="3">Uncharacterized protein</fullName>
    </submittedName>
</protein>
<dbReference type="EMBL" id="JH711573">
    <property type="protein sequence ID" value="EIW86739.1"/>
    <property type="molecule type" value="Genomic_DNA"/>
</dbReference>
<dbReference type="OrthoDB" id="3345970at2759"/>
<evidence type="ECO:0000313" key="3">
    <source>
        <dbReference type="EMBL" id="EIW86739.1"/>
    </source>
</evidence>
<reference evidence="4" key="1">
    <citation type="journal article" date="2012" name="Science">
        <title>The Paleozoic origin of enzymatic lignin decomposition reconstructed from 31 fungal genomes.</title>
        <authorList>
            <person name="Floudas D."/>
            <person name="Binder M."/>
            <person name="Riley R."/>
            <person name="Barry K."/>
            <person name="Blanchette R.A."/>
            <person name="Henrissat B."/>
            <person name="Martinez A.T."/>
            <person name="Otillar R."/>
            <person name="Spatafora J.W."/>
            <person name="Yadav J.S."/>
            <person name="Aerts A."/>
            <person name="Benoit I."/>
            <person name="Boyd A."/>
            <person name="Carlson A."/>
            <person name="Copeland A."/>
            <person name="Coutinho P.M."/>
            <person name="de Vries R.P."/>
            <person name="Ferreira P."/>
            <person name="Findley K."/>
            <person name="Foster B."/>
            <person name="Gaskell J."/>
            <person name="Glotzer D."/>
            <person name="Gorecki P."/>
            <person name="Heitman J."/>
            <person name="Hesse C."/>
            <person name="Hori C."/>
            <person name="Igarashi K."/>
            <person name="Jurgens J.A."/>
            <person name="Kallen N."/>
            <person name="Kersten P."/>
            <person name="Kohler A."/>
            <person name="Kuees U."/>
            <person name="Kumar T.K.A."/>
            <person name="Kuo A."/>
            <person name="LaButti K."/>
            <person name="Larrondo L.F."/>
            <person name="Lindquist E."/>
            <person name="Ling A."/>
            <person name="Lombard V."/>
            <person name="Lucas S."/>
            <person name="Lundell T."/>
            <person name="Martin R."/>
            <person name="McLaughlin D.J."/>
            <person name="Morgenstern I."/>
            <person name="Morin E."/>
            <person name="Murat C."/>
            <person name="Nagy L.G."/>
            <person name="Nolan M."/>
            <person name="Ohm R.A."/>
            <person name="Patyshakuliyeva A."/>
            <person name="Rokas A."/>
            <person name="Ruiz-Duenas F.J."/>
            <person name="Sabat G."/>
            <person name="Salamov A."/>
            <person name="Samejima M."/>
            <person name="Schmutz J."/>
            <person name="Slot J.C."/>
            <person name="St John F."/>
            <person name="Stenlid J."/>
            <person name="Sun H."/>
            <person name="Sun S."/>
            <person name="Syed K."/>
            <person name="Tsang A."/>
            <person name="Wiebenga A."/>
            <person name="Young D."/>
            <person name="Pisabarro A."/>
            <person name="Eastwood D.C."/>
            <person name="Martin F."/>
            <person name="Cullen D."/>
            <person name="Grigoriev I.V."/>
            <person name="Hibbett D.S."/>
        </authorList>
    </citation>
    <scope>NUCLEOTIDE SEQUENCE [LARGE SCALE GENOMIC DNA]</scope>
    <source>
        <strain evidence="4">RWD-64-598 SS2</strain>
    </source>
</reference>
<evidence type="ECO:0000313" key="4">
    <source>
        <dbReference type="Proteomes" id="UP000053558"/>
    </source>
</evidence>
<evidence type="ECO:0000256" key="2">
    <source>
        <dbReference type="SAM" id="Phobius"/>
    </source>
</evidence>
<gene>
    <name evidence="3" type="ORF">CONPUDRAFT_78988</name>
</gene>
<accession>A0A5M3N5R0</accession>
<dbReference type="KEGG" id="cput:CONPUDRAFT_78988"/>
<dbReference type="GeneID" id="19209848"/>
<dbReference type="RefSeq" id="XP_007762792.1">
    <property type="nucleotide sequence ID" value="XM_007764602.1"/>
</dbReference>
<keyword evidence="2" id="KW-1133">Transmembrane helix</keyword>
<comment type="caution">
    <text evidence="3">The sequence shown here is derived from an EMBL/GenBank/DDBJ whole genome shotgun (WGS) entry which is preliminary data.</text>
</comment>
<dbReference type="AlphaFoldDB" id="A0A5M3N5R0"/>
<name>A0A5M3N5R0_CONPW</name>
<feature type="transmembrane region" description="Helical" evidence="2">
    <location>
        <begin position="34"/>
        <end position="56"/>
    </location>
</feature>
<proteinExistence type="predicted"/>
<dbReference type="CDD" id="cd11296">
    <property type="entry name" value="O-FucT_like"/>
    <property type="match status" value="1"/>
</dbReference>
<keyword evidence="2" id="KW-0812">Transmembrane</keyword>
<keyword evidence="4" id="KW-1185">Reference proteome</keyword>
<evidence type="ECO:0000256" key="1">
    <source>
        <dbReference type="SAM" id="MobiDB-lite"/>
    </source>
</evidence>
<feature type="region of interest" description="Disordered" evidence="1">
    <location>
        <begin position="66"/>
        <end position="111"/>
    </location>
</feature>
<sequence>MVLGKFWNRQSRYIPLLPSSPSTYTNSRTPSRRLCHVLIIAVLVILLFAGVVHTFGSHLPIPLNTSVASPSPSPSSSPDFDYNTSTGNDHEAVDVPQQGTSSNPEYTPDFDQDEDLEFLREMVATTKGYFSRDYSLGLGWNNMRYIIEAAATQAQLLNRTLVVPSFVYARSCAYALQVCADQAPMVNKGDAIGWDEWRELPEEQQMAWQIPMGEMLNLTHMRKTHPVILTSDYLRLHNMPVSTETSSGYWDRNLYHAPSNGPGPTLYVAENAWYDPDNVTRVDVLTEDMKTRGAWVSGRDDEPNSGQWPDAEKTSLQETLDVVLNDRHALPWDEARSLVQVSSDDDAAVEDVLTNNGWEVVYSFQGAGGMDFVKHVASPVKEAVPRHYLRGWADDYAMIDTEVLVLAGETHLYRPPGQMRFTTTQSQENFARAVLHEIVALDKVYDLARKLDFRISEMNDGRAWVASHMRRGDFVTAGWAWGDTHVAQLKQVKEKLEDGVTYIESHPTVEPYDIPDMTPDPAVQHRKPPQHGDKFYVATDEQKPDILAYFSDNGAIMISDLLTIEDRREFGWPILFNDILGLVEQATLARASYFYGAAMSSFSGGVINRRAVLGADRNTGICE</sequence>
<dbReference type="Gene3D" id="3.40.50.11350">
    <property type="match status" value="1"/>
</dbReference>
<dbReference type="Proteomes" id="UP000053558">
    <property type="component" value="Unassembled WGS sequence"/>
</dbReference>
<organism evidence="3 4">
    <name type="scientific">Coniophora puteana (strain RWD-64-598)</name>
    <name type="common">Brown rot fungus</name>
    <dbReference type="NCBI Taxonomy" id="741705"/>
    <lineage>
        <taxon>Eukaryota</taxon>
        <taxon>Fungi</taxon>
        <taxon>Dikarya</taxon>
        <taxon>Basidiomycota</taxon>
        <taxon>Agaricomycotina</taxon>
        <taxon>Agaricomycetes</taxon>
        <taxon>Agaricomycetidae</taxon>
        <taxon>Boletales</taxon>
        <taxon>Coniophorineae</taxon>
        <taxon>Coniophoraceae</taxon>
        <taxon>Coniophora</taxon>
    </lineage>
</organism>
<dbReference type="OMA" id="YARSCEY"/>
<keyword evidence="2" id="KW-0472">Membrane</keyword>